<reference evidence="7 10" key="2">
    <citation type="submission" date="2019-04" db="EMBL/GenBank/DDBJ databases">
        <title>Isolation and culture of sulfate reducing bacteria from the cold seep of the South China Sea.</title>
        <authorList>
            <person name="Sun C."/>
            <person name="Liu R."/>
        </authorList>
    </citation>
    <scope>NUCLEOTIDE SEQUENCE [LARGE SCALE GENOMIC DNA]</scope>
    <source>
        <strain evidence="7 10">CS1</strain>
    </source>
</reference>
<evidence type="ECO:0000313" key="10">
    <source>
        <dbReference type="Proteomes" id="UP000503251"/>
    </source>
</evidence>
<evidence type="ECO:0000313" key="7">
    <source>
        <dbReference type="EMBL" id="QJT10252.1"/>
    </source>
</evidence>
<feature type="domain" description="ABC-type glycine betaine transport system substrate-binding" evidence="6">
    <location>
        <begin position="28"/>
        <end position="273"/>
    </location>
</feature>
<dbReference type="OrthoDB" id="9787902at2"/>
<dbReference type="Proteomes" id="UP000434052">
    <property type="component" value="Unassembled WGS sequence"/>
</dbReference>
<dbReference type="GO" id="GO:0015226">
    <property type="term" value="F:carnitine transmembrane transporter activity"/>
    <property type="evidence" value="ECO:0007669"/>
    <property type="project" value="TreeGrafter"/>
</dbReference>
<dbReference type="AlphaFoldDB" id="A0A6P1ZJF1"/>
<keyword evidence="5" id="KW-0732">Signal</keyword>
<evidence type="ECO:0000256" key="3">
    <source>
        <dbReference type="ARBA" id="ARBA00022475"/>
    </source>
</evidence>
<accession>A0A6P1ZJF1</accession>
<feature type="signal peptide" evidence="5">
    <location>
        <begin position="1"/>
        <end position="26"/>
    </location>
</feature>
<dbReference type="RefSeq" id="WP_144234004.1">
    <property type="nucleotide sequence ID" value="NZ_CP039543.1"/>
</dbReference>
<name>A0A6P1ZJF1_9BACT</name>
<dbReference type="GO" id="GO:0005275">
    <property type="term" value="F:amine transmembrane transporter activity"/>
    <property type="evidence" value="ECO:0007669"/>
    <property type="project" value="TreeGrafter"/>
</dbReference>
<dbReference type="GO" id="GO:0031460">
    <property type="term" value="P:glycine betaine transport"/>
    <property type="evidence" value="ECO:0007669"/>
    <property type="project" value="TreeGrafter"/>
</dbReference>
<dbReference type="PANTHER" id="PTHR47737">
    <property type="entry name" value="GLYCINE BETAINE/PROLINE BETAINE TRANSPORT SYSTEM PERMEASE PROTEIN PROW"/>
    <property type="match status" value="1"/>
</dbReference>
<reference evidence="8 9" key="1">
    <citation type="submission" date="2018-06" db="EMBL/GenBank/DDBJ databases">
        <title>Complete genome of Desulfovibrio marinus P48SEP.</title>
        <authorList>
            <person name="Crispim J.S."/>
            <person name="Vidigal P.M.P."/>
            <person name="Silva L.C.F."/>
            <person name="Araujo L.C."/>
            <person name="Laguardia C.N."/>
            <person name="Dias R.S."/>
            <person name="Sousa M.P."/>
            <person name="Paula S.O."/>
            <person name="Silva C."/>
        </authorList>
    </citation>
    <scope>NUCLEOTIDE SEQUENCE [LARGE SCALE GENOMIC DNA]</scope>
    <source>
        <strain evidence="8 9">P48SEP</strain>
    </source>
</reference>
<keyword evidence="3" id="KW-1003">Cell membrane</keyword>
<dbReference type="GO" id="GO:0015871">
    <property type="term" value="P:choline transport"/>
    <property type="evidence" value="ECO:0007669"/>
    <property type="project" value="TreeGrafter"/>
</dbReference>
<evidence type="ECO:0000259" key="6">
    <source>
        <dbReference type="Pfam" id="PF04069"/>
    </source>
</evidence>
<sequence>MKLTHYAKILLAASLMTLLTVSFAWAQKVELAYVEWSSEVASTNVVKAVLEDKLGAEVEIIPVSVGPMYAAVAAGDVDGMVASWQPLQAANLEAVQADVVDLGPNMVGVQSGLVVPAYVTIDSIDQLEENADKFDNEIIGIDPGAGIMQQTEKVMKEYGLKDLDLIDSTGAMMTASLADAMRNEEWVVVTGWTPHWMWGTWDLKYLKDPKNIYGKAEDGTILTLVRKGLQEDMPKVYAFLDKFNWGPDDMAKVMVWIRDGMEPEKAARKFIDENPDLVNSWLQ</sequence>
<evidence type="ECO:0000256" key="4">
    <source>
        <dbReference type="ARBA" id="ARBA00023136"/>
    </source>
</evidence>
<dbReference type="Pfam" id="PF04069">
    <property type="entry name" value="OpuAC"/>
    <property type="match status" value="1"/>
</dbReference>
<organism evidence="8 9">
    <name type="scientific">Oceanidesulfovibrio marinus</name>
    <dbReference type="NCBI Taxonomy" id="370038"/>
    <lineage>
        <taxon>Bacteria</taxon>
        <taxon>Pseudomonadati</taxon>
        <taxon>Thermodesulfobacteriota</taxon>
        <taxon>Desulfovibrionia</taxon>
        <taxon>Desulfovibrionales</taxon>
        <taxon>Desulfovibrionaceae</taxon>
        <taxon>Oceanidesulfovibrio</taxon>
    </lineage>
</organism>
<dbReference type="SUPFAM" id="SSF53850">
    <property type="entry name" value="Periplasmic binding protein-like II"/>
    <property type="match status" value="1"/>
</dbReference>
<dbReference type="CDD" id="cd13639">
    <property type="entry name" value="PBP2_OpuAC_like"/>
    <property type="match status" value="1"/>
</dbReference>
<evidence type="ECO:0000256" key="5">
    <source>
        <dbReference type="SAM" id="SignalP"/>
    </source>
</evidence>
<proteinExistence type="predicted"/>
<dbReference type="EMBL" id="CP039543">
    <property type="protein sequence ID" value="QJT10252.1"/>
    <property type="molecule type" value="Genomic_DNA"/>
</dbReference>
<gene>
    <name evidence="8" type="ORF">DQK91_03140</name>
    <name evidence="7" type="ORF">E8L03_15520</name>
</gene>
<comment type="subcellular location">
    <subcellularLocation>
        <location evidence="1">Cell membrane</location>
    </subcellularLocation>
</comment>
<feature type="chain" id="PRO_5030159408" evidence="5">
    <location>
        <begin position="27"/>
        <end position="283"/>
    </location>
</feature>
<dbReference type="InterPro" id="IPR007210">
    <property type="entry name" value="ABC_Gly_betaine_transp_sub-bd"/>
</dbReference>
<keyword evidence="10" id="KW-1185">Reference proteome</keyword>
<dbReference type="EMBL" id="QMIF01000002">
    <property type="protein sequence ID" value="TVM35676.1"/>
    <property type="molecule type" value="Genomic_DNA"/>
</dbReference>
<evidence type="ECO:0000313" key="8">
    <source>
        <dbReference type="EMBL" id="TVM35676.1"/>
    </source>
</evidence>
<evidence type="ECO:0000256" key="2">
    <source>
        <dbReference type="ARBA" id="ARBA00022448"/>
    </source>
</evidence>
<keyword evidence="2" id="KW-0813">Transport</keyword>
<dbReference type="Gene3D" id="3.40.190.10">
    <property type="entry name" value="Periplasmic binding protein-like II"/>
    <property type="match status" value="1"/>
</dbReference>
<dbReference type="GO" id="GO:0043190">
    <property type="term" value="C:ATP-binding cassette (ABC) transporter complex"/>
    <property type="evidence" value="ECO:0007669"/>
    <property type="project" value="InterPro"/>
</dbReference>
<keyword evidence="4" id="KW-0472">Membrane</keyword>
<protein>
    <submittedName>
        <fullName evidence="7">Glycine betaine ABC transporter substrate-binding protein</fullName>
    </submittedName>
    <submittedName>
        <fullName evidence="8">Glycine/betaine ABC transporter substrate-binding protein</fullName>
    </submittedName>
</protein>
<evidence type="ECO:0000313" key="9">
    <source>
        <dbReference type="Proteomes" id="UP000434052"/>
    </source>
</evidence>
<dbReference type="PANTHER" id="PTHR47737:SF1">
    <property type="entry name" value="GLYCINE BETAINE_PROLINE BETAINE TRANSPORT SYSTEM PERMEASE PROTEIN PROW"/>
    <property type="match status" value="1"/>
</dbReference>
<dbReference type="Proteomes" id="UP000503251">
    <property type="component" value="Chromosome"/>
</dbReference>
<dbReference type="Gene3D" id="3.40.190.100">
    <property type="entry name" value="Glycine betaine-binding periplasmic protein, domain 2"/>
    <property type="match status" value="1"/>
</dbReference>
<evidence type="ECO:0000256" key="1">
    <source>
        <dbReference type="ARBA" id="ARBA00004236"/>
    </source>
</evidence>